<keyword evidence="1" id="KW-0134">Cell wall</keyword>
<dbReference type="InterPro" id="IPR019931">
    <property type="entry name" value="LPXTG_anchor"/>
</dbReference>
<evidence type="ECO:0000313" key="11">
    <source>
        <dbReference type="Proteomes" id="UP001501000"/>
    </source>
</evidence>
<evidence type="ECO:0000256" key="2">
    <source>
        <dbReference type="ARBA" id="ARBA00022525"/>
    </source>
</evidence>
<feature type="chain" id="PRO_5046613441" description="Choice-of-anchor A family protein" evidence="7">
    <location>
        <begin position="38"/>
        <end position="512"/>
    </location>
</feature>
<dbReference type="PRINTS" id="PR01217">
    <property type="entry name" value="PRICHEXTENSN"/>
</dbReference>
<dbReference type="Pfam" id="PF20597">
    <property type="entry name" value="pAdhesive_15"/>
    <property type="match status" value="1"/>
</dbReference>
<keyword evidence="3 7" id="KW-0732">Signal</keyword>
<evidence type="ECO:0000256" key="5">
    <source>
        <dbReference type="SAM" id="MobiDB-lite"/>
    </source>
</evidence>
<keyword evidence="6" id="KW-1133">Transmembrane helix</keyword>
<feature type="compositionally biased region" description="Gly residues" evidence="5">
    <location>
        <begin position="430"/>
        <end position="468"/>
    </location>
</feature>
<reference evidence="11" key="1">
    <citation type="journal article" date="2019" name="Int. J. Syst. Evol. Microbiol.">
        <title>The Global Catalogue of Microorganisms (GCM) 10K type strain sequencing project: providing services to taxonomists for standard genome sequencing and annotation.</title>
        <authorList>
            <consortium name="The Broad Institute Genomics Platform"/>
            <consortium name="The Broad Institute Genome Sequencing Center for Infectious Disease"/>
            <person name="Wu L."/>
            <person name="Ma J."/>
        </authorList>
    </citation>
    <scope>NUCLEOTIDE SEQUENCE [LARGE SCALE GENOMIC DNA]</scope>
    <source>
        <strain evidence="11">JCM 16956</strain>
    </source>
</reference>
<dbReference type="NCBIfam" id="TIGR04215">
    <property type="entry name" value="choice_anch_A"/>
    <property type="match status" value="1"/>
</dbReference>
<evidence type="ECO:0008006" key="12">
    <source>
        <dbReference type="Google" id="ProtNLM"/>
    </source>
</evidence>
<feature type="region of interest" description="Disordered" evidence="5">
    <location>
        <begin position="330"/>
        <end position="480"/>
    </location>
</feature>
<keyword evidence="6" id="KW-0472">Membrane</keyword>
<dbReference type="Pfam" id="PF00746">
    <property type="entry name" value="Gram_pos_anchor"/>
    <property type="match status" value="1"/>
</dbReference>
<keyword evidence="4" id="KW-0572">Peptidoglycan-anchor</keyword>
<evidence type="ECO:0000313" key="10">
    <source>
        <dbReference type="EMBL" id="GAA3914095.1"/>
    </source>
</evidence>
<keyword evidence="6" id="KW-0812">Transmembrane</keyword>
<feature type="domain" description="Choice-of-anchor A" evidence="9">
    <location>
        <begin position="76"/>
        <end position="308"/>
    </location>
</feature>
<accession>A0ABP7M6V8</accession>
<gene>
    <name evidence="10" type="ORF">GCM10022244_24930</name>
</gene>
<evidence type="ECO:0000256" key="3">
    <source>
        <dbReference type="ARBA" id="ARBA00022729"/>
    </source>
</evidence>
<dbReference type="RefSeq" id="WP_345281730.1">
    <property type="nucleotide sequence ID" value="NZ_BAABAJ010000006.1"/>
</dbReference>
<evidence type="ECO:0000256" key="7">
    <source>
        <dbReference type="SAM" id="SignalP"/>
    </source>
</evidence>
<sequence length="512" mass="51604">MDRTKTVRGGWRAPRRTTASAALAVAGAAALVGTLLATTGAADPLPGGLGPCKPGNCPSAYPDVNNGRVDHRDNNINVFVGGDFRVREAAAEAEGKVVVLGDFDQKKRAGASAVYNVGVAGVGSRVPPDDGSDFLTVGRNLTVAGGQRLLAEEGAVHGVVRYGGTLAGTVAPAPVRDATAAEPYTDLRDRLTAASRCYAYVDGRPRPATGTAVNHDYETLFTGDGTSALQVFTVDFDLESARGGQQGIRFDRIPAGATVLVNVLGADRTVDSFIGGLPYGLRERVLWNFPDATKVTFEGTAQFAGSVLIGNQASAATVTMPGMNGRFFTTGDLTHASEPGRGGGQELHAYPFDGDLPSCGKPVPTPTPTTPTPDVPTPTTPTPDVPTPTEPTPTDPTPTDLTPTPTDPTPTTQAPPDPTPTPTPSPTDPTGGGTTGGGSTGGGTGGDSGGSGGDTGGYGDTTGGGGHGPDGELPETGAGAGEAVMGATALGLALAGGALVAVSRRRRRLRTS</sequence>
<evidence type="ECO:0000256" key="4">
    <source>
        <dbReference type="ARBA" id="ARBA00023088"/>
    </source>
</evidence>
<evidence type="ECO:0000259" key="8">
    <source>
        <dbReference type="Pfam" id="PF00746"/>
    </source>
</evidence>
<organism evidence="10 11">
    <name type="scientific">Streptomyces gulbargensis</name>
    <dbReference type="NCBI Taxonomy" id="364901"/>
    <lineage>
        <taxon>Bacteria</taxon>
        <taxon>Bacillati</taxon>
        <taxon>Actinomycetota</taxon>
        <taxon>Actinomycetes</taxon>
        <taxon>Kitasatosporales</taxon>
        <taxon>Streptomycetaceae</taxon>
        <taxon>Streptomyces</taxon>
    </lineage>
</organism>
<evidence type="ECO:0000256" key="6">
    <source>
        <dbReference type="SAM" id="Phobius"/>
    </source>
</evidence>
<dbReference type="EMBL" id="BAABAJ010000006">
    <property type="protein sequence ID" value="GAA3914095.1"/>
    <property type="molecule type" value="Genomic_DNA"/>
</dbReference>
<comment type="caution">
    <text evidence="10">The sequence shown here is derived from an EMBL/GenBank/DDBJ whole genome shotgun (WGS) entry which is preliminary data.</text>
</comment>
<evidence type="ECO:0000259" key="9">
    <source>
        <dbReference type="Pfam" id="PF20597"/>
    </source>
</evidence>
<feature type="transmembrane region" description="Helical" evidence="6">
    <location>
        <begin position="483"/>
        <end position="502"/>
    </location>
</feature>
<feature type="signal peptide" evidence="7">
    <location>
        <begin position="1"/>
        <end position="37"/>
    </location>
</feature>
<protein>
    <recommendedName>
        <fullName evidence="12">Choice-of-anchor A family protein</fullName>
    </recommendedName>
</protein>
<feature type="compositionally biased region" description="Pro residues" evidence="5">
    <location>
        <begin position="363"/>
        <end position="396"/>
    </location>
</feature>
<keyword evidence="11" id="KW-1185">Reference proteome</keyword>
<proteinExistence type="predicted"/>
<feature type="compositionally biased region" description="Pro residues" evidence="5">
    <location>
        <begin position="405"/>
        <end position="427"/>
    </location>
</feature>
<feature type="domain" description="Gram-positive cocci surface proteins LPxTG" evidence="8">
    <location>
        <begin position="471"/>
        <end position="506"/>
    </location>
</feature>
<dbReference type="Proteomes" id="UP001501000">
    <property type="component" value="Unassembled WGS sequence"/>
</dbReference>
<dbReference type="NCBIfam" id="TIGR01167">
    <property type="entry name" value="LPXTG_anchor"/>
    <property type="match status" value="1"/>
</dbReference>
<dbReference type="InterPro" id="IPR026588">
    <property type="entry name" value="Choice_anch_A"/>
</dbReference>
<keyword evidence="2" id="KW-0964">Secreted</keyword>
<evidence type="ECO:0000256" key="1">
    <source>
        <dbReference type="ARBA" id="ARBA00022512"/>
    </source>
</evidence>
<name>A0ABP7M6V8_9ACTN</name>